<organism evidence="1 2">
    <name type="scientific">Camellia lanceoleosa</name>
    <dbReference type="NCBI Taxonomy" id="1840588"/>
    <lineage>
        <taxon>Eukaryota</taxon>
        <taxon>Viridiplantae</taxon>
        <taxon>Streptophyta</taxon>
        <taxon>Embryophyta</taxon>
        <taxon>Tracheophyta</taxon>
        <taxon>Spermatophyta</taxon>
        <taxon>Magnoliopsida</taxon>
        <taxon>eudicotyledons</taxon>
        <taxon>Gunneridae</taxon>
        <taxon>Pentapetalae</taxon>
        <taxon>asterids</taxon>
        <taxon>Ericales</taxon>
        <taxon>Theaceae</taxon>
        <taxon>Camellia</taxon>
    </lineage>
</organism>
<name>A0ACC0FQN7_9ERIC</name>
<comment type="caution">
    <text evidence="1">The sequence shown here is derived from an EMBL/GenBank/DDBJ whole genome shotgun (WGS) entry which is preliminary data.</text>
</comment>
<evidence type="ECO:0000313" key="2">
    <source>
        <dbReference type="Proteomes" id="UP001060215"/>
    </source>
</evidence>
<accession>A0ACC0FQN7</accession>
<proteinExistence type="predicted"/>
<keyword evidence="2" id="KW-1185">Reference proteome</keyword>
<evidence type="ECO:0000313" key="1">
    <source>
        <dbReference type="EMBL" id="KAI7990854.1"/>
    </source>
</evidence>
<gene>
    <name evidence="1" type="ORF">LOK49_LG12G00410</name>
</gene>
<reference evidence="1 2" key="1">
    <citation type="journal article" date="2022" name="Plant J.">
        <title>Chromosome-level genome of Camellia lanceoleosa provides a valuable resource for understanding genome evolution and self-incompatibility.</title>
        <authorList>
            <person name="Gong W."/>
            <person name="Xiao S."/>
            <person name="Wang L."/>
            <person name="Liao Z."/>
            <person name="Chang Y."/>
            <person name="Mo W."/>
            <person name="Hu G."/>
            <person name="Li W."/>
            <person name="Zhao G."/>
            <person name="Zhu H."/>
            <person name="Hu X."/>
            <person name="Ji K."/>
            <person name="Xiang X."/>
            <person name="Song Q."/>
            <person name="Yuan D."/>
            <person name="Jin S."/>
            <person name="Zhang L."/>
        </authorList>
    </citation>
    <scope>NUCLEOTIDE SEQUENCE [LARGE SCALE GENOMIC DNA]</scope>
    <source>
        <strain evidence="1">SQ_2022a</strain>
    </source>
</reference>
<dbReference type="Proteomes" id="UP001060215">
    <property type="component" value="Chromosome 13"/>
</dbReference>
<dbReference type="EMBL" id="CM045770">
    <property type="protein sequence ID" value="KAI7990854.1"/>
    <property type="molecule type" value="Genomic_DNA"/>
</dbReference>
<sequence>MAMAVCNSWNPLQSQKLLCFLFFFFFYAIICYYFLVVIPLHATALSFNLTNIGPQQNAEIEIDPRGDAYVSPQGIQLTANEISTAQNYSAGRATYKDPLFLWDNTSGKLTDFNTYFSFVIDSQRSNVFADGLTFFLVPNGSTPNITTGGAIGLPIGSSPTFSATTPFVAVEFDTFHNDWDPVNITPITHVGININSLNSSTYAIWNSDIIHGSENEAWISYNSSSQNLSVILRPGSVNNSNSAESSISFVVDLKTMLPEWVTIGFSAATGTFFEKNNIKSWAFNSTLHPSPSPSPNGVTPSPGKKMGENKKKALVVGFTVGSTVLVGGLALFGFVLWKKGTRAKQEDEFAIELSMYNDFEAELADLGNVETLGLSSNLISGIQGCETLSRLKKLGTLSLSDNYFNKSIILCLSSLISLKNLFLELTVLENLEMPELARCGLSSLTMQGLASFYHLEILDLQQNGFYGSVPPFIGASSLKALYLNSNKFNVSLPIQGLCELKKLVELDLSYNHIEGILPPCLSNLTSLGLFDVSGTNSQKPFIISLGNLNS</sequence>
<protein>
    <submittedName>
        <fullName evidence="1">Uncharacterized protein</fullName>
    </submittedName>
</protein>